<dbReference type="PIRSF" id="PIRSF004505">
    <property type="entry name" value="MT_bac"/>
    <property type="match status" value="1"/>
</dbReference>
<dbReference type="PANTHER" id="PTHR33603:SF1">
    <property type="entry name" value="RIBOSOMAL RNA LARGE SUBUNIT METHYLTRANSFERASE H"/>
    <property type="match status" value="1"/>
</dbReference>
<keyword evidence="1 5" id="KW-0489">Methyltransferase</keyword>
<keyword evidence="3 5" id="KW-0949">S-adenosyl-L-methionine</keyword>
<keyword evidence="2 5" id="KW-0808">Transferase</keyword>
<comment type="catalytic activity">
    <reaction evidence="5">
        <text>pseudouridine(1915) in 23S rRNA + S-adenosyl-L-methionine = N(3)-methylpseudouridine(1915) in 23S rRNA + S-adenosyl-L-homocysteine + H(+)</text>
        <dbReference type="Rhea" id="RHEA:42752"/>
        <dbReference type="Rhea" id="RHEA-COMP:10221"/>
        <dbReference type="Rhea" id="RHEA-COMP:10222"/>
        <dbReference type="ChEBI" id="CHEBI:15378"/>
        <dbReference type="ChEBI" id="CHEBI:57856"/>
        <dbReference type="ChEBI" id="CHEBI:59789"/>
        <dbReference type="ChEBI" id="CHEBI:65314"/>
        <dbReference type="ChEBI" id="CHEBI:74486"/>
        <dbReference type="EC" id="2.1.1.177"/>
    </reaction>
</comment>
<dbReference type="RefSeq" id="WP_289723905.1">
    <property type="nucleotide sequence ID" value="NZ_JAUDUY010000002.1"/>
</dbReference>
<comment type="similarity">
    <text evidence="4 5">Belongs to the RNA methyltransferase RlmH family.</text>
</comment>
<proteinExistence type="inferred from homology"/>
<dbReference type="CDD" id="cd18081">
    <property type="entry name" value="RlmH-like"/>
    <property type="match status" value="1"/>
</dbReference>
<name>A0ABT7WC87_9FLAO</name>
<comment type="caution">
    <text evidence="6">The sequence shown here is derived from an EMBL/GenBank/DDBJ whole genome shotgun (WGS) entry which is preliminary data.</text>
</comment>
<evidence type="ECO:0000256" key="1">
    <source>
        <dbReference type="ARBA" id="ARBA00022603"/>
    </source>
</evidence>
<protein>
    <recommendedName>
        <fullName evidence="5">Ribosomal RNA large subunit methyltransferase H</fullName>
        <ecNumber evidence="5">2.1.1.177</ecNumber>
    </recommendedName>
    <alternativeName>
        <fullName evidence="5">23S rRNA (pseudouridine1915-N3)-methyltransferase</fullName>
    </alternativeName>
    <alternativeName>
        <fullName evidence="5">23S rRNA m3Psi1915 methyltransferase</fullName>
    </alternativeName>
    <alternativeName>
        <fullName evidence="5">rRNA (pseudouridine-N3-)-methyltransferase RlmH</fullName>
    </alternativeName>
</protein>
<evidence type="ECO:0000256" key="2">
    <source>
        <dbReference type="ARBA" id="ARBA00022679"/>
    </source>
</evidence>
<evidence type="ECO:0000256" key="3">
    <source>
        <dbReference type="ARBA" id="ARBA00022691"/>
    </source>
</evidence>
<dbReference type="PANTHER" id="PTHR33603">
    <property type="entry name" value="METHYLTRANSFERASE"/>
    <property type="match status" value="1"/>
</dbReference>
<reference evidence="6" key="1">
    <citation type="submission" date="2023-06" db="EMBL/GenBank/DDBJ databases">
        <title>Robiginitalea aurantiacus sp. nov. and Algoriphagus sediminis sp. nov., isolated from coastal sediment.</title>
        <authorList>
            <person name="Zhou Z.Y."/>
            <person name="An J."/>
            <person name="Jia Y.W."/>
            <person name="Du Z.J."/>
        </authorList>
    </citation>
    <scope>NUCLEOTIDE SEQUENCE</scope>
    <source>
        <strain evidence="6">M39</strain>
    </source>
</reference>
<dbReference type="InterPro" id="IPR029028">
    <property type="entry name" value="Alpha/beta_knot_MTases"/>
</dbReference>
<accession>A0ABT7WC87</accession>
<keyword evidence="7" id="KW-1185">Reference proteome</keyword>
<dbReference type="EMBL" id="JAUDUY010000002">
    <property type="protein sequence ID" value="MDM9630535.1"/>
    <property type="molecule type" value="Genomic_DNA"/>
</dbReference>
<sequence length="157" mass="17903">MKLLLLAMGKTESGPLSALMSDFENRLNRYIPFEMETIPEIRVKGKVLPERQKKEEANALLRKINPTDTVWLLDEKGREFSSRSFAKQLQKCMNSGPKRLVLVIGGAYGHGPELRERANASISLSKMTFNHQVVRLLALEQLYRAYSILKGDPYHND</sequence>
<evidence type="ECO:0000313" key="7">
    <source>
        <dbReference type="Proteomes" id="UP001174839"/>
    </source>
</evidence>
<comment type="subunit">
    <text evidence="5">Homodimer.</text>
</comment>
<dbReference type="Pfam" id="PF02590">
    <property type="entry name" value="SPOUT_MTase"/>
    <property type="match status" value="1"/>
</dbReference>
<dbReference type="Proteomes" id="UP001174839">
    <property type="component" value="Unassembled WGS sequence"/>
</dbReference>
<evidence type="ECO:0000256" key="4">
    <source>
        <dbReference type="ARBA" id="ARBA00038303"/>
    </source>
</evidence>
<dbReference type="HAMAP" id="MF_00658">
    <property type="entry name" value="23SrRNA_methyltr_H"/>
    <property type="match status" value="1"/>
</dbReference>
<gene>
    <name evidence="5" type="primary">rlmH</name>
    <name evidence="6" type="ORF">QU605_03590</name>
</gene>
<feature type="binding site" evidence="5">
    <location>
        <begin position="124"/>
        <end position="129"/>
    </location>
    <ligand>
        <name>S-adenosyl-L-methionine</name>
        <dbReference type="ChEBI" id="CHEBI:59789"/>
    </ligand>
</feature>
<evidence type="ECO:0000256" key="5">
    <source>
        <dbReference type="HAMAP-Rule" id="MF_00658"/>
    </source>
</evidence>
<dbReference type="SUPFAM" id="SSF75217">
    <property type="entry name" value="alpha/beta knot"/>
    <property type="match status" value="1"/>
</dbReference>
<dbReference type="EC" id="2.1.1.177" evidence="5"/>
<dbReference type="InterPro" id="IPR029026">
    <property type="entry name" value="tRNA_m1G_MTases_N"/>
</dbReference>
<comment type="subcellular location">
    <subcellularLocation>
        <location evidence="5">Cytoplasm</location>
    </subcellularLocation>
</comment>
<keyword evidence="5" id="KW-0963">Cytoplasm</keyword>
<organism evidence="6 7">
    <name type="scientific">Robiginitalea aurantiaca</name>
    <dbReference type="NCBI Taxonomy" id="3056915"/>
    <lineage>
        <taxon>Bacteria</taxon>
        <taxon>Pseudomonadati</taxon>
        <taxon>Bacteroidota</taxon>
        <taxon>Flavobacteriia</taxon>
        <taxon>Flavobacteriales</taxon>
        <taxon>Flavobacteriaceae</taxon>
        <taxon>Robiginitalea</taxon>
    </lineage>
</organism>
<comment type="function">
    <text evidence="5">Specifically methylates the pseudouridine at position 1915 (m3Psi1915) in 23S rRNA.</text>
</comment>
<feature type="binding site" evidence="5">
    <location>
        <position position="73"/>
    </location>
    <ligand>
        <name>S-adenosyl-L-methionine</name>
        <dbReference type="ChEBI" id="CHEBI:59789"/>
    </ligand>
</feature>
<feature type="binding site" evidence="5">
    <location>
        <position position="105"/>
    </location>
    <ligand>
        <name>S-adenosyl-L-methionine</name>
        <dbReference type="ChEBI" id="CHEBI:59789"/>
    </ligand>
</feature>
<dbReference type="Gene3D" id="3.40.1280.10">
    <property type="match status" value="1"/>
</dbReference>
<dbReference type="InterPro" id="IPR003742">
    <property type="entry name" value="RlmH-like"/>
</dbReference>
<evidence type="ECO:0000313" key="6">
    <source>
        <dbReference type="EMBL" id="MDM9630535.1"/>
    </source>
</evidence>
<keyword evidence="5" id="KW-0698">rRNA processing</keyword>